<sequence length="161" mass="18160">MGIKTWISRLFGGKEKATLKEDPKSDNPASSIDKMDQEVMGLNFKEAIEAHQNWKKRLRAVVDGNSAEQLVVEIVSRDDQCILGKWIYSEGDRKFSSLAKFDQLKQNHAKFHVCAGDVLRLAQAKNHQDALKELDDGEYARSSLQVIRDLVSIHIHAKNSA</sequence>
<reference evidence="2 3" key="1">
    <citation type="submission" date="2017-02" db="EMBL/GenBank/DDBJ databases">
        <authorList>
            <person name="Peterson S.W."/>
        </authorList>
    </citation>
    <scope>NUCLEOTIDE SEQUENCE [LARGE SCALE GENOMIC DNA]</scope>
    <source>
        <strain evidence="2 3">ATCC 49788</strain>
    </source>
</reference>
<dbReference type="Gene3D" id="1.20.120.30">
    <property type="entry name" value="Aspartate receptor, ligand-binding domain"/>
    <property type="match status" value="1"/>
</dbReference>
<dbReference type="OrthoDB" id="6433966at2"/>
<dbReference type="STRING" id="92487.SAMN02745130_00083"/>
<dbReference type="InterPro" id="IPR025991">
    <property type="entry name" value="Chemoreceptor_zinc-bind_dom"/>
</dbReference>
<evidence type="ECO:0000259" key="1">
    <source>
        <dbReference type="Pfam" id="PF13682"/>
    </source>
</evidence>
<evidence type="ECO:0000313" key="3">
    <source>
        <dbReference type="Proteomes" id="UP000190460"/>
    </source>
</evidence>
<name>A0A1T4VRU5_9GAMM</name>
<evidence type="ECO:0000313" key="2">
    <source>
        <dbReference type="EMBL" id="SKA67667.1"/>
    </source>
</evidence>
<dbReference type="Proteomes" id="UP000190460">
    <property type="component" value="Unassembled WGS sequence"/>
</dbReference>
<protein>
    <submittedName>
        <fullName evidence="2">Chemoreceptor zinc-binding domain-containing protein</fullName>
    </submittedName>
</protein>
<dbReference type="Pfam" id="PF13682">
    <property type="entry name" value="CZB"/>
    <property type="match status" value="1"/>
</dbReference>
<keyword evidence="2" id="KW-0675">Receptor</keyword>
<feature type="domain" description="Chemoreceptor zinc-binding" evidence="1">
    <location>
        <begin position="51"/>
        <end position="118"/>
    </location>
</feature>
<keyword evidence="3" id="KW-1185">Reference proteome</keyword>
<dbReference type="EMBL" id="FUYB01000001">
    <property type="protein sequence ID" value="SKA67667.1"/>
    <property type="molecule type" value="Genomic_DNA"/>
</dbReference>
<organism evidence="2 3">
    <name type="scientific">Thiothrix eikelboomii</name>
    <dbReference type="NCBI Taxonomy" id="92487"/>
    <lineage>
        <taxon>Bacteria</taxon>
        <taxon>Pseudomonadati</taxon>
        <taxon>Pseudomonadota</taxon>
        <taxon>Gammaproteobacteria</taxon>
        <taxon>Thiotrichales</taxon>
        <taxon>Thiotrichaceae</taxon>
        <taxon>Thiothrix</taxon>
    </lineage>
</organism>
<dbReference type="RefSeq" id="WP_078920603.1">
    <property type="nucleotide sequence ID" value="NZ_FUYB01000001.1"/>
</dbReference>
<accession>A0A1T4VRU5</accession>
<proteinExistence type="predicted"/>
<gene>
    <name evidence="2" type="ORF">SAMN02745130_00083</name>
</gene>
<dbReference type="AlphaFoldDB" id="A0A1T4VRU5"/>